<gene>
    <name evidence="1" type="ORF">PsYK624_061330</name>
</gene>
<accession>A0A9P3LDK0</accession>
<comment type="caution">
    <text evidence="1">The sequence shown here is derived from an EMBL/GenBank/DDBJ whole genome shotgun (WGS) entry which is preliminary data.</text>
</comment>
<evidence type="ECO:0000313" key="1">
    <source>
        <dbReference type="EMBL" id="GJE90012.1"/>
    </source>
</evidence>
<evidence type="ECO:0000313" key="2">
    <source>
        <dbReference type="Proteomes" id="UP000703269"/>
    </source>
</evidence>
<name>A0A9P3LDK0_9APHY</name>
<keyword evidence="2" id="KW-1185">Reference proteome</keyword>
<reference evidence="1 2" key="1">
    <citation type="submission" date="2021-08" db="EMBL/GenBank/DDBJ databases">
        <title>Draft Genome Sequence of Phanerochaete sordida strain YK-624.</title>
        <authorList>
            <person name="Mori T."/>
            <person name="Dohra H."/>
            <person name="Suzuki T."/>
            <person name="Kawagishi H."/>
            <person name="Hirai H."/>
        </authorList>
    </citation>
    <scope>NUCLEOTIDE SEQUENCE [LARGE SCALE GENOMIC DNA]</scope>
    <source>
        <strain evidence="1 2">YK-624</strain>
    </source>
</reference>
<organism evidence="1 2">
    <name type="scientific">Phanerochaete sordida</name>
    <dbReference type="NCBI Taxonomy" id="48140"/>
    <lineage>
        <taxon>Eukaryota</taxon>
        <taxon>Fungi</taxon>
        <taxon>Dikarya</taxon>
        <taxon>Basidiomycota</taxon>
        <taxon>Agaricomycotina</taxon>
        <taxon>Agaricomycetes</taxon>
        <taxon>Polyporales</taxon>
        <taxon>Phanerochaetaceae</taxon>
        <taxon>Phanerochaete</taxon>
    </lineage>
</organism>
<protein>
    <submittedName>
        <fullName evidence="1">Uncharacterized protein</fullName>
    </submittedName>
</protein>
<proteinExistence type="predicted"/>
<dbReference type="Proteomes" id="UP000703269">
    <property type="component" value="Unassembled WGS sequence"/>
</dbReference>
<sequence length="77" mass="8587">MRLLAPQRQVRARQRECPAAGRCPAIRIPATLLSAWRRVTYPYASLAPEHSFAPLVAADPQRWNALLYCTALRAEGA</sequence>
<dbReference type="AlphaFoldDB" id="A0A9P3LDK0"/>
<dbReference type="EMBL" id="BPQB01000015">
    <property type="protein sequence ID" value="GJE90012.1"/>
    <property type="molecule type" value="Genomic_DNA"/>
</dbReference>